<keyword evidence="3" id="KW-0156">Chromatin regulator</keyword>
<dbReference type="PANTHER" id="PTHR16062:SF19">
    <property type="entry name" value="PROTEIN POLYBROMO-1"/>
    <property type="match status" value="1"/>
</dbReference>
<dbReference type="GO" id="GO:0016586">
    <property type="term" value="C:RSC-type complex"/>
    <property type="evidence" value="ECO:0007669"/>
    <property type="project" value="InterPro"/>
</dbReference>
<keyword evidence="2" id="KW-0677">Repeat</keyword>
<feature type="domain" description="Bromo" evidence="10">
    <location>
        <begin position="94"/>
        <end position="174"/>
    </location>
</feature>
<reference evidence="11" key="2">
    <citation type="journal article" date="2023" name="IMA Fungus">
        <title>Comparative genomic study of the Penicillium genus elucidates a diverse pangenome and 15 lateral gene transfer events.</title>
        <authorList>
            <person name="Petersen C."/>
            <person name="Sorensen T."/>
            <person name="Nielsen M.R."/>
            <person name="Sondergaard T.E."/>
            <person name="Sorensen J.L."/>
            <person name="Fitzpatrick D.A."/>
            <person name="Frisvad J.C."/>
            <person name="Nielsen K.L."/>
        </authorList>
    </citation>
    <scope>NUCLEOTIDE SEQUENCE</scope>
    <source>
        <strain evidence="11">IBT 21917</strain>
    </source>
</reference>
<comment type="subcellular location">
    <subcellularLocation>
        <location evidence="1">Nucleus</location>
    </subcellularLocation>
</comment>
<dbReference type="OrthoDB" id="6017at2759"/>
<feature type="region of interest" description="Disordered" evidence="9">
    <location>
        <begin position="259"/>
        <end position="304"/>
    </location>
</feature>
<dbReference type="Pfam" id="PF22994">
    <property type="entry name" value="RSC4_Ig_like"/>
    <property type="match status" value="1"/>
</dbReference>
<dbReference type="Gene3D" id="1.20.920.10">
    <property type="entry name" value="Bromodomain-like"/>
    <property type="match status" value="1"/>
</dbReference>
<dbReference type="CDD" id="cd04369">
    <property type="entry name" value="Bromodomain"/>
    <property type="match status" value="1"/>
</dbReference>
<dbReference type="InterPro" id="IPR036427">
    <property type="entry name" value="Bromodomain-like_sf"/>
</dbReference>
<feature type="compositionally biased region" description="Acidic residues" evidence="9">
    <location>
        <begin position="48"/>
        <end position="71"/>
    </location>
</feature>
<keyword evidence="12" id="KW-1185">Reference proteome</keyword>
<evidence type="ECO:0000256" key="5">
    <source>
        <dbReference type="ARBA" id="ARBA00023117"/>
    </source>
</evidence>
<reference evidence="11" key="1">
    <citation type="submission" date="2022-11" db="EMBL/GenBank/DDBJ databases">
        <authorList>
            <person name="Petersen C."/>
        </authorList>
    </citation>
    <scope>NUCLEOTIDE SEQUENCE</scope>
    <source>
        <strain evidence="11">IBT 21917</strain>
    </source>
</reference>
<evidence type="ECO:0000256" key="3">
    <source>
        <dbReference type="ARBA" id="ARBA00022853"/>
    </source>
</evidence>
<proteinExistence type="predicted"/>
<organism evidence="11 12">
    <name type="scientific">Penicillium capsulatum</name>
    <dbReference type="NCBI Taxonomy" id="69766"/>
    <lineage>
        <taxon>Eukaryota</taxon>
        <taxon>Fungi</taxon>
        <taxon>Dikarya</taxon>
        <taxon>Ascomycota</taxon>
        <taxon>Pezizomycotina</taxon>
        <taxon>Eurotiomycetes</taxon>
        <taxon>Eurotiomycetidae</taxon>
        <taxon>Eurotiales</taxon>
        <taxon>Aspergillaceae</taxon>
        <taxon>Penicillium</taxon>
    </lineage>
</organism>
<evidence type="ECO:0000313" key="12">
    <source>
        <dbReference type="Proteomes" id="UP001146351"/>
    </source>
</evidence>
<dbReference type="EMBL" id="JAPQKO010000002">
    <property type="protein sequence ID" value="KAJ5180378.1"/>
    <property type="molecule type" value="Genomic_DNA"/>
</dbReference>
<keyword evidence="4" id="KW-0805">Transcription regulation</keyword>
<dbReference type="Pfam" id="PF00439">
    <property type="entry name" value="Bromodomain"/>
    <property type="match status" value="1"/>
</dbReference>
<feature type="region of interest" description="Disordered" evidence="9">
    <location>
        <begin position="34"/>
        <end position="78"/>
    </location>
</feature>
<dbReference type="GO" id="GO:0003682">
    <property type="term" value="F:chromatin binding"/>
    <property type="evidence" value="ECO:0007669"/>
    <property type="project" value="TreeGrafter"/>
</dbReference>
<evidence type="ECO:0000313" key="11">
    <source>
        <dbReference type="EMBL" id="KAJ5180378.1"/>
    </source>
</evidence>
<dbReference type="AlphaFoldDB" id="A0A9W9ILK0"/>
<accession>A0A9W9ILK0</accession>
<name>A0A9W9ILK0_9EURO</name>
<sequence>MTAKGDLQLQLQTHDLEAQNAGKCLLTLVLKDDDLVDPEESGPVSPEPGDEGEGDEPSDPQDQDNEAETSFEGDSLQTAQDKIMSELVRLRDSDGEEVAYPFIGKPDRNLYRDYYEIIQHPVSLRSIQQKVRGTDTRKKTSKTTAFPTWQLFEEEVSYIWRNARQYNEDGSDISALAGLLEEYFTQRVAEAKKFVPDPIQVDGHPQMPRLKLKMSAKSSEPGTPKLTLKMAGQNNETLAKDDGPSGVAVDNEALKRQQALVRAGSASQDAEVSRASPRTRSLRRHAGSPKSSATATPSASEQYPGLSATARDLANVVKDETPRGSSQHPEMRASQGLHGLPLDPTSGLSYDGKPGEPAELRLSSTNIWDSTGSATRRGIADVLFAKTTGSSIDASNALLRNVRILTHPSLSLQEDFVLDIPPSSTLAQQSITVTLPPAHHLLTVRPTLAAESNQRQVKLLALMGLHRLPPTGDASTLGYDIQLQPGTTKIDLEAIAGETRGVSKEGPGSDVDYERVTIFFNLLRG</sequence>
<dbReference type="SUPFAM" id="SSF47370">
    <property type="entry name" value="Bromodomain"/>
    <property type="match status" value="1"/>
</dbReference>
<evidence type="ECO:0000256" key="7">
    <source>
        <dbReference type="ARBA" id="ARBA00023242"/>
    </source>
</evidence>
<dbReference type="GO" id="GO:0006368">
    <property type="term" value="P:transcription elongation by RNA polymerase II"/>
    <property type="evidence" value="ECO:0007669"/>
    <property type="project" value="TreeGrafter"/>
</dbReference>
<evidence type="ECO:0000256" key="9">
    <source>
        <dbReference type="SAM" id="MobiDB-lite"/>
    </source>
</evidence>
<dbReference type="Proteomes" id="UP001146351">
    <property type="component" value="Unassembled WGS sequence"/>
</dbReference>
<keyword evidence="5 8" id="KW-0103">Bromodomain</keyword>
<evidence type="ECO:0000259" key="10">
    <source>
        <dbReference type="PROSITE" id="PS50014"/>
    </source>
</evidence>
<evidence type="ECO:0000256" key="1">
    <source>
        <dbReference type="ARBA" id="ARBA00004123"/>
    </source>
</evidence>
<gene>
    <name evidence="11" type="ORF">N7492_003588</name>
</gene>
<keyword evidence="7" id="KW-0539">Nucleus</keyword>
<comment type="caution">
    <text evidence="11">The sequence shown here is derived from an EMBL/GenBank/DDBJ whole genome shotgun (WGS) entry which is preliminary data.</text>
</comment>
<dbReference type="InterPro" id="IPR054551">
    <property type="entry name" value="RSC4_Ig-like"/>
</dbReference>
<evidence type="ECO:0000256" key="4">
    <source>
        <dbReference type="ARBA" id="ARBA00023015"/>
    </source>
</evidence>
<keyword evidence="6" id="KW-0804">Transcription</keyword>
<dbReference type="PANTHER" id="PTHR16062">
    <property type="entry name" value="SWI/SNF-RELATED"/>
    <property type="match status" value="1"/>
</dbReference>
<evidence type="ECO:0000256" key="2">
    <source>
        <dbReference type="ARBA" id="ARBA00022737"/>
    </source>
</evidence>
<dbReference type="InterPro" id="IPR037382">
    <property type="entry name" value="Rsc/polybromo"/>
</dbReference>
<protein>
    <recommendedName>
        <fullName evidence="10">Bromo domain-containing protein</fullName>
    </recommendedName>
</protein>
<dbReference type="SMART" id="SM00297">
    <property type="entry name" value="BROMO"/>
    <property type="match status" value="1"/>
</dbReference>
<dbReference type="GO" id="GO:0006338">
    <property type="term" value="P:chromatin remodeling"/>
    <property type="evidence" value="ECO:0007669"/>
    <property type="project" value="InterPro"/>
</dbReference>
<feature type="compositionally biased region" description="Low complexity" evidence="9">
    <location>
        <begin position="288"/>
        <end position="300"/>
    </location>
</feature>
<evidence type="ECO:0000256" key="6">
    <source>
        <dbReference type="ARBA" id="ARBA00023163"/>
    </source>
</evidence>
<evidence type="ECO:0000256" key="8">
    <source>
        <dbReference type="PROSITE-ProRule" id="PRU00035"/>
    </source>
</evidence>
<dbReference type="PROSITE" id="PS50014">
    <property type="entry name" value="BROMODOMAIN_2"/>
    <property type="match status" value="1"/>
</dbReference>
<dbReference type="InterPro" id="IPR001487">
    <property type="entry name" value="Bromodomain"/>
</dbReference>